<comment type="caution">
    <text evidence="1">The sequence shown here is derived from an EMBL/GenBank/DDBJ whole genome shotgun (WGS) entry which is preliminary data.</text>
</comment>
<dbReference type="EMBL" id="MU273466">
    <property type="protein sequence ID" value="KAI0037009.1"/>
    <property type="molecule type" value="Genomic_DNA"/>
</dbReference>
<reference evidence="1" key="1">
    <citation type="submission" date="2021-02" db="EMBL/GenBank/DDBJ databases">
        <authorList>
            <consortium name="DOE Joint Genome Institute"/>
            <person name="Ahrendt S."/>
            <person name="Looney B.P."/>
            <person name="Miyauchi S."/>
            <person name="Morin E."/>
            <person name="Drula E."/>
            <person name="Courty P.E."/>
            <person name="Chicoki N."/>
            <person name="Fauchery L."/>
            <person name="Kohler A."/>
            <person name="Kuo A."/>
            <person name="Labutti K."/>
            <person name="Pangilinan J."/>
            <person name="Lipzen A."/>
            <person name="Riley R."/>
            <person name="Andreopoulos W."/>
            <person name="He G."/>
            <person name="Johnson J."/>
            <person name="Barry K.W."/>
            <person name="Grigoriev I.V."/>
            <person name="Nagy L."/>
            <person name="Hibbett D."/>
            <person name="Henrissat B."/>
            <person name="Matheny P.B."/>
            <person name="Labbe J."/>
            <person name="Martin F."/>
        </authorList>
    </citation>
    <scope>NUCLEOTIDE SEQUENCE</scope>
    <source>
        <strain evidence="1">EC-137</strain>
    </source>
</reference>
<reference evidence="1" key="2">
    <citation type="journal article" date="2022" name="New Phytol.">
        <title>Evolutionary transition to the ectomycorrhizal habit in the genomes of a hyperdiverse lineage of mushroom-forming fungi.</title>
        <authorList>
            <person name="Looney B."/>
            <person name="Miyauchi S."/>
            <person name="Morin E."/>
            <person name="Drula E."/>
            <person name="Courty P.E."/>
            <person name="Kohler A."/>
            <person name="Kuo A."/>
            <person name="LaButti K."/>
            <person name="Pangilinan J."/>
            <person name="Lipzen A."/>
            <person name="Riley R."/>
            <person name="Andreopoulos W."/>
            <person name="He G."/>
            <person name="Johnson J."/>
            <person name="Nolan M."/>
            <person name="Tritt A."/>
            <person name="Barry K.W."/>
            <person name="Grigoriev I.V."/>
            <person name="Nagy L.G."/>
            <person name="Hibbett D."/>
            <person name="Henrissat B."/>
            <person name="Matheny P.B."/>
            <person name="Labbe J."/>
            <person name="Martin F.M."/>
        </authorList>
    </citation>
    <scope>NUCLEOTIDE SEQUENCE</scope>
    <source>
        <strain evidence="1">EC-137</strain>
    </source>
</reference>
<evidence type="ECO:0000313" key="2">
    <source>
        <dbReference type="Proteomes" id="UP000814128"/>
    </source>
</evidence>
<organism evidence="1 2">
    <name type="scientific">Vararia minispora EC-137</name>
    <dbReference type="NCBI Taxonomy" id="1314806"/>
    <lineage>
        <taxon>Eukaryota</taxon>
        <taxon>Fungi</taxon>
        <taxon>Dikarya</taxon>
        <taxon>Basidiomycota</taxon>
        <taxon>Agaricomycotina</taxon>
        <taxon>Agaricomycetes</taxon>
        <taxon>Russulales</taxon>
        <taxon>Lachnocladiaceae</taxon>
        <taxon>Vararia</taxon>
    </lineage>
</organism>
<accession>A0ACB8QYS6</accession>
<evidence type="ECO:0000313" key="1">
    <source>
        <dbReference type="EMBL" id="KAI0037009.1"/>
    </source>
</evidence>
<gene>
    <name evidence="1" type="ORF">K488DRAFT_75578</name>
</gene>
<dbReference type="Proteomes" id="UP000814128">
    <property type="component" value="Unassembled WGS sequence"/>
</dbReference>
<name>A0ACB8QYS6_9AGAM</name>
<proteinExistence type="predicted"/>
<keyword evidence="2" id="KW-1185">Reference proteome</keyword>
<protein>
    <submittedName>
        <fullName evidence="1">Uncharacterized protein</fullName>
    </submittedName>
</protein>
<sequence>MTGISAALADESGGDPTARWAGVARILGPRWVQLPNLTLGLLGVQLLWSVEMSYASPYLISLGIPKSLMAVVFTAGPLSGLIVQPVVGILADASTSRFGRRRPYILYGAILTATALLLLGFTRPVAGIVTSIPSSANDMLTIWLAVLSVFCVDFSINVVQAMDRALIVDTLPSSQQPVGNAWAARMTALGSVGGFFFGGVDLTTVFPFLGKTEIEVLSVLASLLLIGTHIVTVCSVKEKILLSRKSNSFINEVKSLWHTFHSLPYVILQIVSTRLNTAWLGWFPVLFYTSLYVGDLYRRSVPVDTALSDTYIDAEANRLGSRAMLYSALLTLATNFLAPILVSEKRSERGSSEGRSRKPWFRRRMHLATLWAISHAVFAACMFGTFLTNNVTGATILMTITGFPWAIALWAPSSLLAEAILTSPHPSVDPLDDTQTILLADHRTPLHSREEIFAIADNDDNHEDDDSTAKPLPRPREPEWSDDDVDDESVPAAAQGLTGLLSNSDARQSWVNVGDAGDIASRTTDADDPDDAAPRSELSAKAGIILGIHNMFVVIPQFLVTGLASIIFAILEPTRSVVHHGGPVHAPATTTIDGGASADDAGDVVVALLRRDDGVAVAPRGPNAVAIIFRLGGLAAVVAFIVCWRLAEFLRRHG</sequence>